<gene>
    <name evidence="2" type="ORF">I0C86_03945</name>
</gene>
<sequence>MEILLIAGLWLDGTAWDDVVPALEALGHRPVPLTLPGQGDGSASATLDDQVAAVLAAVDSASEKTMVVGHSAACTLAWLAADLRPEKVARVALIGGFPNGDGQPYADFFPIQDGTMPFPGWGPFEGPDSADLDEEARRGFSSAAIPVPEAVARGTVRLTDERRFDVPVVLVCPEFTPAQAKEWVAAGELPELARVKHLDYVDIDSGHWPMVTRPVELAQLLAAATAEN</sequence>
<evidence type="ECO:0000313" key="2">
    <source>
        <dbReference type="EMBL" id="MBF9128149.1"/>
    </source>
</evidence>
<dbReference type="EMBL" id="JADPUN010000059">
    <property type="protein sequence ID" value="MBF9128149.1"/>
    <property type="molecule type" value="Genomic_DNA"/>
</dbReference>
<dbReference type="GO" id="GO:0016787">
    <property type="term" value="F:hydrolase activity"/>
    <property type="evidence" value="ECO:0007669"/>
    <property type="project" value="UniProtKB-KW"/>
</dbReference>
<dbReference type="SUPFAM" id="SSF53474">
    <property type="entry name" value="alpha/beta-Hydrolases"/>
    <property type="match status" value="1"/>
</dbReference>
<evidence type="ECO:0000313" key="3">
    <source>
        <dbReference type="Proteomes" id="UP000638560"/>
    </source>
</evidence>
<dbReference type="Pfam" id="PF12697">
    <property type="entry name" value="Abhydrolase_6"/>
    <property type="match status" value="1"/>
</dbReference>
<dbReference type="InterPro" id="IPR029058">
    <property type="entry name" value="AB_hydrolase_fold"/>
</dbReference>
<accession>A0ABS0GPM6</accession>
<dbReference type="RefSeq" id="WP_196199810.1">
    <property type="nucleotide sequence ID" value="NZ_JADPUN010000059.1"/>
</dbReference>
<evidence type="ECO:0000259" key="1">
    <source>
        <dbReference type="Pfam" id="PF12697"/>
    </source>
</evidence>
<dbReference type="PANTHER" id="PTHR43329">
    <property type="entry name" value="EPOXIDE HYDROLASE"/>
    <property type="match status" value="1"/>
</dbReference>
<dbReference type="InterPro" id="IPR000073">
    <property type="entry name" value="AB_hydrolase_1"/>
</dbReference>
<name>A0ABS0GPM6_9ACTN</name>
<protein>
    <submittedName>
        <fullName evidence="2">Alpha/beta hydrolase</fullName>
    </submittedName>
</protein>
<reference evidence="2 3" key="1">
    <citation type="submission" date="2020-11" db="EMBL/GenBank/DDBJ databases">
        <title>A novel isolate from a Black sea contaminated sediment with potential to produce alkanes: Plantactinospora alkalitolerans sp. nov.</title>
        <authorList>
            <person name="Carro L."/>
            <person name="Veyisoglu A."/>
            <person name="Guven K."/>
            <person name="Schumann P."/>
            <person name="Klenk H.-P."/>
            <person name="Sahin N."/>
        </authorList>
    </citation>
    <scope>NUCLEOTIDE SEQUENCE [LARGE SCALE GENOMIC DNA]</scope>
    <source>
        <strain evidence="2 3">S1510</strain>
    </source>
</reference>
<dbReference type="Gene3D" id="3.40.50.1820">
    <property type="entry name" value="alpha/beta hydrolase"/>
    <property type="match status" value="1"/>
</dbReference>
<keyword evidence="2" id="KW-0378">Hydrolase</keyword>
<dbReference type="Proteomes" id="UP000638560">
    <property type="component" value="Unassembled WGS sequence"/>
</dbReference>
<proteinExistence type="predicted"/>
<feature type="domain" description="AB hydrolase-1" evidence="1">
    <location>
        <begin position="3"/>
        <end position="219"/>
    </location>
</feature>
<keyword evidence="3" id="KW-1185">Reference proteome</keyword>
<comment type="caution">
    <text evidence="2">The sequence shown here is derived from an EMBL/GenBank/DDBJ whole genome shotgun (WGS) entry which is preliminary data.</text>
</comment>
<organism evidence="2 3">
    <name type="scientific">Plantactinospora alkalitolerans</name>
    <dbReference type="NCBI Taxonomy" id="2789879"/>
    <lineage>
        <taxon>Bacteria</taxon>
        <taxon>Bacillati</taxon>
        <taxon>Actinomycetota</taxon>
        <taxon>Actinomycetes</taxon>
        <taxon>Micromonosporales</taxon>
        <taxon>Micromonosporaceae</taxon>
        <taxon>Plantactinospora</taxon>
    </lineage>
</organism>